<dbReference type="InterPro" id="IPR009100">
    <property type="entry name" value="AcylCoA_DH/oxidase_NM_dom_sf"/>
</dbReference>
<evidence type="ECO:0000256" key="4">
    <source>
        <dbReference type="ARBA" id="ARBA00006288"/>
    </source>
</evidence>
<dbReference type="InterPro" id="IPR002655">
    <property type="entry name" value="Acyl-CoA_oxidase_C"/>
</dbReference>
<evidence type="ECO:0000256" key="1">
    <source>
        <dbReference type="ARBA" id="ARBA00001974"/>
    </source>
</evidence>
<comment type="pathway">
    <text evidence="3">Lipid metabolism; peroxisomal fatty acid beta-oxidation.</text>
</comment>
<evidence type="ECO:0000256" key="11">
    <source>
        <dbReference type="PIRSR" id="PIRSR000168-1"/>
    </source>
</evidence>
<dbReference type="InterPro" id="IPR036250">
    <property type="entry name" value="AcylCo_DH-like_C"/>
</dbReference>
<dbReference type="AlphaFoldDB" id="A0A836JBG7"/>
<evidence type="ECO:0000256" key="3">
    <source>
        <dbReference type="ARBA" id="ARBA00004846"/>
    </source>
</evidence>
<dbReference type="GO" id="GO:0071949">
    <property type="term" value="F:FAD binding"/>
    <property type="evidence" value="ECO:0007669"/>
    <property type="project" value="InterPro"/>
</dbReference>
<reference evidence="16" key="1">
    <citation type="submission" date="2020-02" db="EMBL/GenBank/DDBJ databases">
        <title>Relaxed selection underlies rapid genomic changes in the transitions from sociality to social parasitism in ants.</title>
        <authorList>
            <person name="Bi X."/>
        </authorList>
    </citation>
    <scope>NUCLEOTIDE SEQUENCE</scope>
    <source>
        <strain evidence="16">BGI-DK2013a</strain>
        <tissue evidence="16">Whole body</tissue>
    </source>
</reference>
<feature type="non-terminal residue" evidence="16">
    <location>
        <position position="704"/>
    </location>
</feature>
<evidence type="ECO:0000256" key="7">
    <source>
        <dbReference type="ARBA" id="ARBA00022832"/>
    </source>
</evidence>
<dbReference type="FunFam" id="1.20.140.10:FF:000013">
    <property type="entry name" value="Acyl-coenzyme A oxidase"/>
    <property type="match status" value="1"/>
</dbReference>
<keyword evidence="9" id="KW-0443">Lipid metabolism</keyword>
<dbReference type="InterPro" id="IPR046373">
    <property type="entry name" value="Acyl-CoA_Oxase/DH_mid-dom_sf"/>
</dbReference>
<keyword evidence="10" id="KW-0576">Peroxisome</keyword>
<dbReference type="GO" id="GO:0005504">
    <property type="term" value="F:fatty acid binding"/>
    <property type="evidence" value="ECO:0007669"/>
    <property type="project" value="TreeGrafter"/>
</dbReference>
<dbReference type="InterPro" id="IPR012258">
    <property type="entry name" value="Acyl-CoA_oxidase"/>
</dbReference>
<evidence type="ECO:0000313" key="16">
    <source>
        <dbReference type="EMBL" id="KAG5314493.1"/>
    </source>
</evidence>
<dbReference type="Proteomes" id="UP000667349">
    <property type="component" value="Unassembled WGS sequence"/>
</dbReference>
<evidence type="ECO:0000259" key="13">
    <source>
        <dbReference type="Pfam" id="PF01756"/>
    </source>
</evidence>
<evidence type="ECO:0000259" key="15">
    <source>
        <dbReference type="Pfam" id="PF22924"/>
    </source>
</evidence>
<keyword evidence="5" id="KW-0285">Flavoprotein</keyword>
<name>A0A836JBG7_9HYME</name>
<dbReference type="InterPro" id="IPR055060">
    <property type="entry name" value="ACOX_C_alpha1"/>
</dbReference>
<dbReference type="Pfam" id="PF01756">
    <property type="entry name" value="ACOX"/>
    <property type="match status" value="1"/>
</dbReference>
<dbReference type="InterPro" id="IPR029320">
    <property type="entry name" value="Acyl-CoA_ox_N"/>
</dbReference>
<proteinExistence type="inferred from homology"/>
<keyword evidence="7" id="KW-0276">Fatty acid metabolism</keyword>
<dbReference type="InterPro" id="IPR037069">
    <property type="entry name" value="AcylCoA_DH/ox_N_sf"/>
</dbReference>
<dbReference type="SUPFAM" id="SSF56645">
    <property type="entry name" value="Acyl-CoA dehydrogenase NM domain-like"/>
    <property type="match status" value="2"/>
</dbReference>
<dbReference type="Pfam" id="PF22924">
    <property type="entry name" value="ACOX_C_alpha1"/>
    <property type="match status" value="1"/>
</dbReference>
<dbReference type="FunFam" id="1.10.540.10:FF:000033">
    <property type="entry name" value="Acyl-coenzyme A oxidase"/>
    <property type="match status" value="1"/>
</dbReference>
<feature type="active site" description="Proton acceptor" evidence="11">
    <location>
        <position position="470"/>
    </location>
</feature>
<keyword evidence="8" id="KW-0560">Oxidoreductase</keyword>
<evidence type="ECO:0000256" key="10">
    <source>
        <dbReference type="ARBA" id="ARBA00023140"/>
    </source>
</evidence>
<evidence type="ECO:0000256" key="6">
    <source>
        <dbReference type="ARBA" id="ARBA00022827"/>
    </source>
</evidence>
<dbReference type="GO" id="GO:0055088">
    <property type="term" value="P:lipid homeostasis"/>
    <property type="evidence" value="ECO:0007669"/>
    <property type="project" value="TreeGrafter"/>
</dbReference>
<evidence type="ECO:0000259" key="14">
    <source>
        <dbReference type="Pfam" id="PF14749"/>
    </source>
</evidence>
<sequence length="704" mass="79637">CSAVIFSYNQLMMTTINMDLRRERERCNFDPMELTNFWDGSKAKTLHRHELEDFFLSDPILHDRIPAKYKSHKEIYEEAIMKGCRVLQKVQQLHDSGKGSMDVFSQILGGMLGSAILKDGNPLTLHYVMFIPAIMGQGTVEQQGYWISRAWSCNIIGTYAQTELGHGTFIRGLETTATYDPETKEFVLNSPTLTSYKWWPGGCKYIFCSNEHRYNQITLKVYRNKILSVGHTANYAIVVAQLYTKGECRGIHAFIVQLRDENTHEPLPGIKIGEIGTKLGMNATNNGFLGFENVRIPREHMLMKNSQVLEDGTYVKAPSDKLTYGTMMFVRVVLVRDISNYLSKAVTIAIRYSAVRRQSQIKPDEPESQIMDYVTQQYKLFPNLAACFAFRMCADWIWEMYNNVTAELDQGELERLPELHALACCLKAVASSDGATGIEQLRLACGGHGYMDASNLPATYGLVTATCTYEGENTVLLLQTARYLVKAWRQAIGGEPLPPTVGYLAVLSRGVKQHPWKNTLSCIVQAHQAVAAGKIRLATENMDRRIRSGTSPEDAWNKTSIELAHCAESHCRAFLVMRFVENVRELTSVSKQLREVLMQLCELYSIYWVLQRLGDFLRFSCLNNEDVPALQARFEEMLAAIRPNAVGIVDGFNIRDEILASALGAYDGNVYQRLFDEAMKSPLNQESVNQSFHKYLKPFLKSNL</sequence>
<keyword evidence="6 12" id="KW-0274">FAD</keyword>
<dbReference type="GO" id="GO:0033540">
    <property type="term" value="P:fatty acid beta-oxidation using acyl-CoA oxidase"/>
    <property type="evidence" value="ECO:0007669"/>
    <property type="project" value="TreeGrafter"/>
</dbReference>
<evidence type="ECO:0000256" key="2">
    <source>
        <dbReference type="ARBA" id="ARBA00004275"/>
    </source>
</evidence>
<feature type="domain" description="Acyl-CoA oxidase C-terminal" evidence="13">
    <location>
        <begin position="520"/>
        <end position="701"/>
    </location>
</feature>
<evidence type="ECO:0000256" key="12">
    <source>
        <dbReference type="PIRSR" id="PIRSR000168-2"/>
    </source>
</evidence>
<dbReference type="FunFam" id="1.20.140.10:FF:000005">
    <property type="entry name" value="Acyl-coenzyme A oxidase"/>
    <property type="match status" value="1"/>
</dbReference>
<feature type="binding site" evidence="12">
    <location>
        <position position="162"/>
    </location>
    <ligand>
        <name>FAD</name>
        <dbReference type="ChEBI" id="CHEBI:57692"/>
    </ligand>
</feature>
<dbReference type="PANTHER" id="PTHR10909">
    <property type="entry name" value="ELECTRON TRANSPORT OXIDOREDUCTASE"/>
    <property type="match status" value="1"/>
</dbReference>
<organism evidence="16 17">
    <name type="scientific">Acromyrmex insinuator</name>
    <dbReference type="NCBI Taxonomy" id="230686"/>
    <lineage>
        <taxon>Eukaryota</taxon>
        <taxon>Metazoa</taxon>
        <taxon>Ecdysozoa</taxon>
        <taxon>Arthropoda</taxon>
        <taxon>Hexapoda</taxon>
        <taxon>Insecta</taxon>
        <taxon>Pterygota</taxon>
        <taxon>Neoptera</taxon>
        <taxon>Endopterygota</taxon>
        <taxon>Hymenoptera</taxon>
        <taxon>Apocrita</taxon>
        <taxon>Aculeata</taxon>
        <taxon>Formicoidea</taxon>
        <taxon>Formicidae</taxon>
        <taxon>Myrmicinae</taxon>
        <taxon>Acromyrmex</taxon>
    </lineage>
</organism>
<dbReference type="Gene3D" id="2.40.110.10">
    <property type="entry name" value="Butyryl-CoA Dehydrogenase, subunit A, domain 2"/>
    <property type="match status" value="1"/>
</dbReference>
<comment type="caution">
    <text evidence="16">The sequence shown here is derived from an EMBL/GenBank/DDBJ whole genome shotgun (WGS) entry which is preliminary data.</text>
</comment>
<feature type="non-terminal residue" evidence="16">
    <location>
        <position position="1"/>
    </location>
</feature>
<feature type="domain" description="Acyl-coenzyme A oxidase N-terminal" evidence="14">
    <location>
        <begin position="30"/>
        <end position="156"/>
    </location>
</feature>
<accession>A0A836JBG7</accession>
<evidence type="ECO:0000313" key="17">
    <source>
        <dbReference type="Proteomes" id="UP000667349"/>
    </source>
</evidence>
<evidence type="ECO:0000256" key="5">
    <source>
        <dbReference type="ARBA" id="ARBA00022630"/>
    </source>
</evidence>
<dbReference type="SUPFAM" id="SSF47203">
    <property type="entry name" value="Acyl-CoA dehydrogenase C-terminal domain-like"/>
    <property type="match status" value="2"/>
</dbReference>
<keyword evidence="17" id="KW-1185">Reference proteome</keyword>
<dbReference type="PANTHER" id="PTHR10909:SF250">
    <property type="entry name" value="PEROXISOMAL ACYL-COENZYME A OXIDASE 1"/>
    <property type="match status" value="1"/>
</dbReference>
<dbReference type="Pfam" id="PF14749">
    <property type="entry name" value="Acyl-CoA_ox_N"/>
    <property type="match status" value="1"/>
</dbReference>
<feature type="domain" description="Acyl-CoA oxidase C-alpha1" evidence="15">
    <location>
        <begin position="324"/>
        <end position="485"/>
    </location>
</feature>
<dbReference type="EMBL" id="JAANHZ010000191">
    <property type="protein sequence ID" value="KAG5314493.1"/>
    <property type="molecule type" value="Genomic_DNA"/>
</dbReference>
<comment type="cofactor">
    <cofactor evidence="1">
        <name>FAD</name>
        <dbReference type="ChEBI" id="CHEBI:57692"/>
    </cofactor>
</comment>
<evidence type="ECO:0000256" key="8">
    <source>
        <dbReference type="ARBA" id="ARBA00023002"/>
    </source>
</evidence>
<gene>
    <name evidence="16" type="ORF">G6Z75_0011293</name>
</gene>
<feature type="binding site" evidence="12">
    <location>
        <position position="201"/>
    </location>
    <ligand>
        <name>FAD</name>
        <dbReference type="ChEBI" id="CHEBI:57692"/>
    </ligand>
</feature>
<dbReference type="GO" id="GO:0003997">
    <property type="term" value="F:acyl-CoA oxidase activity"/>
    <property type="evidence" value="ECO:0007669"/>
    <property type="project" value="InterPro"/>
</dbReference>
<dbReference type="GO" id="GO:0005777">
    <property type="term" value="C:peroxisome"/>
    <property type="evidence" value="ECO:0007669"/>
    <property type="project" value="UniProtKB-SubCell"/>
</dbReference>
<comment type="subcellular location">
    <subcellularLocation>
        <location evidence="2">Peroxisome</location>
    </subcellularLocation>
</comment>
<protein>
    <submittedName>
        <fullName evidence="16">ACOX1 oxidase</fullName>
    </submittedName>
</protein>
<dbReference type="Gene3D" id="1.10.540.10">
    <property type="entry name" value="Acyl-CoA dehydrogenase/oxidase, N-terminal domain"/>
    <property type="match status" value="1"/>
</dbReference>
<dbReference type="Gene3D" id="1.20.140.10">
    <property type="entry name" value="Butyryl-CoA Dehydrogenase, subunit A, domain 3"/>
    <property type="match status" value="2"/>
</dbReference>
<dbReference type="PIRSF" id="PIRSF000168">
    <property type="entry name" value="Acyl-CoA_oxidase"/>
    <property type="match status" value="1"/>
</dbReference>
<comment type="similarity">
    <text evidence="4">Belongs to the acyl-CoA oxidase family.</text>
</comment>
<evidence type="ECO:0000256" key="9">
    <source>
        <dbReference type="ARBA" id="ARBA00023098"/>
    </source>
</evidence>